<name>A0A5B6ZIL0_DAVIN</name>
<feature type="domain" description="DUF1664" evidence="4">
    <location>
        <begin position="93"/>
        <end position="212"/>
    </location>
</feature>
<sequence>MALPLGKLTILVGAGIVGSVLAKEGRLSNVSDFFSGAFKIVLKQIRQDDSTPSSAKPRNDSLLTQVNSLRQELQLLASNRSVTIVTSSGSGASRYGIIIVVVVVGYGYVWWKGWKLPDMMFATRRGLSDACTTIAKQLENVYSSISVTKRHLSSRIDRVDCSLDECAELTSATREEVSELQGEMKVIGVDVQSVHHAVRTLETKINRIEGKQDLTNEGVRRLVDYAWNMETSKTTERIQAAPTNSSRLALELPQITPSSRTESLPPVSSLEPPTPSASNGSHKVHRTLQSAVSASGLKELHGISVVEASSSTEASNGVPVTEDPNNGHTGSGLFRRKLPGISAAFLTRTCSAMQSFK</sequence>
<accession>A0A5B6ZIL0</accession>
<evidence type="ECO:0000256" key="3">
    <source>
        <dbReference type="SAM" id="SignalP"/>
    </source>
</evidence>
<feature type="chain" id="PRO_5022904610" evidence="3">
    <location>
        <begin position="23"/>
        <end position="357"/>
    </location>
</feature>
<dbReference type="PANTHER" id="PTHR47289:SF2">
    <property type="entry name" value="TRANSCRIPTION FACTOR, PUTATIVE (DUF1664)-RELATED"/>
    <property type="match status" value="1"/>
</dbReference>
<feature type="compositionally biased region" description="Low complexity" evidence="1">
    <location>
        <begin position="261"/>
        <end position="271"/>
    </location>
</feature>
<feature type="region of interest" description="Disordered" evidence="1">
    <location>
        <begin position="236"/>
        <end position="285"/>
    </location>
</feature>
<keyword evidence="2" id="KW-0472">Membrane</keyword>
<dbReference type="PANTHER" id="PTHR47289">
    <property type="entry name" value="TRANSCRIPTION FACTOR, PUTATIVE (DUF1664)-RELATED"/>
    <property type="match status" value="1"/>
</dbReference>
<evidence type="ECO:0000256" key="2">
    <source>
        <dbReference type="SAM" id="Phobius"/>
    </source>
</evidence>
<gene>
    <name evidence="5" type="ORF">Din_013718</name>
</gene>
<keyword evidence="3" id="KW-0732">Signal</keyword>
<feature type="region of interest" description="Disordered" evidence="1">
    <location>
        <begin position="308"/>
        <end position="332"/>
    </location>
</feature>
<dbReference type="Pfam" id="PF07889">
    <property type="entry name" value="DUF1664"/>
    <property type="match status" value="1"/>
</dbReference>
<keyword evidence="2" id="KW-0812">Transmembrane</keyword>
<dbReference type="InterPro" id="IPR012458">
    <property type="entry name" value="DUF1664"/>
</dbReference>
<protein>
    <submittedName>
        <fullName evidence="5">Putative B-zip transcription factor</fullName>
    </submittedName>
</protein>
<feature type="transmembrane region" description="Helical" evidence="2">
    <location>
        <begin position="92"/>
        <end position="111"/>
    </location>
</feature>
<proteinExistence type="predicted"/>
<organism evidence="5">
    <name type="scientific">Davidia involucrata</name>
    <name type="common">Dove tree</name>
    <dbReference type="NCBI Taxonomy" id="16924"/>
    <lineage>
        <taxon>Eukaryota</taxon>
        <taxon>Viridiplantae</taxon>
        <taxon>Streptophyta</taxon>
        <taxon>Embryophyta</taxon>
        <taxon>Tracheophyta</taxon>
        <taxon>Spermatophyta</taxon>
        <taxon>Magnoliopsida</taxon>
        <taxon>eudicotyledons</taxon>
        <taxon>Gunneridae</taxon>
        <taxon>Pentapetalae</taxon>
        <taxon>asterids</taxon>
        <taxon>Cornales</taxon>
        <taxon>Nyssaceae</taxon>
        <taxon>Davidia</taxon>
    </lineage>
</organism>
<evidence type="ECO:0000313" key="5">
    <source>
        <dbReference type="EMBL" id="MPA44277.1"/>
    </source>
</evidence>
<evidence type="ECO:0000259" key="4">
    <source>
        <dbReference type="Pfam" id="PF07889"/>
    </source>
</evidence>
<evidence type="ECO:0000256" key="1">
    <source>
        <dbReference type="SAM" id="MobiDB-lite"/>
    </source>
</evidence>
<keyword evidence="2" id="KW-1133">Transmembrane helix</keyword>
<dbReference type="EMBL" id="GHES01013718">
    <property type="protein sequence ID" value="MPA44277.1"/>
    <property type="molecule type" value="Transcribed_RNA"/>
</dbReference>
<reference evidence="5" key="1">
    <citation type="submission" date="2019-08" db="EMBL/GenBank/DDBJ databases">
        <title>Reference gene set and small RNA set construction with multiple tissues from Davidia involucrata Baill.</title>
        <authorList>
            <person name="Yang H."/>
            <person name="Zhou C."/>
            <person name="Li G."/>
            <person name="Wang J."/>
            <person name="Gao P."/>
            <person name="Wang M."/>
            <person name="Wang R."/>
            <person name="Zhao Y."/>
        </authorList>
    </citation>
    <scope>NUCLEOTIDE SEQUENCE</scope>
    <source>
        <tissue evidence="5">Mixed with DoveR01_LX</tissue>
    </source>
</reference>
<dbReference type="AlphaFoldDB" id="A0A5B6ZIL0"/>
<feature type="signal peptide" evidence="3">
    <location>
        <begin position="1"/>
        <end position="22"/>
    </location>
</feature>